<dbReference type="InterPro" id="IPR036291">
    <property type="entry name" value="NAD(P)-bd_dom_sf"/>
</dbReference>
<comment type="similarity">
    <text evidence="1">Belongs to the NAD(P)-dependent epimerase/dehydratase family.</text>
</comment>
<accession>A0A3S0A2A7</accession>
<protein>
    <submittedName>
        <fullName evidence="3">NAD-dependent epimerase/dehydratase family protein</fullName>
    </submittedName>
</protein>
<dbReference type="Gene3D" id="3.90.25.10">
    <property type="entry name" value="UDP-galactose 4-epimerase, domain 1"/>
    <property type="match status" value="1"/>
</dbReference>
<comment type="caution">
    <text evidence="3">The sequence shown here is derived from an EMBL/GenBank/DDBJ whole genome shotgun (WGS) entry which is preliminary data.</text>
</comment>
<proteinExistence type="inferred from homology"/>
<name>A0A3S0A2A7_9BACL</name>
<sequence length="311" mass="34811">MKHTRIIVTGAGGFLGSYLSHYFHLQRAEVIPCGRSLSQNDLIKKVHWERKVEAQLPSKAFESLLLQSPPSLIIHCAGTSSVQHSVAEPYEDFKQSVNLFSYVLECVRKYSPRTKVVLLSSASVYGCPETLPVCEDMQTQPISPYGYHKLMSELLAEEYSKVYGLSTLVLRIFSAYGEGLRKQVLYDLCSRFLDHTSDNVLVYGTGNETRDFIHISDLAKAIDVLIHHNTSGIFNIGSGIGTTIGKLAYLIRDSFSIDKEIVFTGNVRKGDPLYWEANIDKLASYGFTPEISIEAGVSKYCNWVKNHSGRR</sequence>
<dbReference type="PANTHER" id="PTHR43000">
    <property type="entry name" value="DTDP-D-GLUCOSE 4,6-DEHYDRATASE-RELATED"/>
    <property type="match status" value="1"/>
</dbReference>
<evidence type="ECO:0000256" key="1">
    <source>
        <dbReference type="ARBA" id="ARBA00007637"/>
    </source>
</evidence>
<dbReference type="Proteomes" id="UP000276128">
    <property type="component" value="Unassembled WGS sequence"/>
</dbReference>
<keyword evidence="4" id="KW-1185">Reference proteome</keyword>
<dbReference type="AlphaFoldDB" id="A0A3S0A2A7"/>
<dbReference type="Pfam" id="PF01370">
    <property type="entry name" value="Epimerase"/>
    <property type="match status" value="1"/>
</dbReference>
<evidence type="ECO:0000313" key="3">
    <source>
        <dbReference type="EMBL" id="RTE07922.1"/>
    </source>
</evidence>
<dbReference type="RefSeq" id="WP_126142994.1">
    <property type="nucleotide sequence ID" value="NZ_RXHU01000062.1"/>
</dbReference>
<evidence type="ECO:0000259" key="2">
    <source>
        <dbReference type="Pfam" id="PF01370"/>
    </source>
</evidence>
<reference evidence="3 4" key="1">
    <citation type="submission" date="2018-12" db="EMBL/GenBank/DDBJ databases">
        <title>Bacillus ochoae sp. nov., Paenibacillus whitsoniae sp. nov., Paenibacillus spiritus sp. nov. Isolated from the Mars Exploration Rover during spacecraft assembly.</title>
        <authorList>
            <person name="Seuylemezian A."/>
            <person name="Vaishampayan P."/>
        </authorList>
    </citation>
    <scope>NUCLEOTIDE SEQUENCE [LARGE SCALE GENOMIC DNA]</scope>
    <source>
        <strain evidence="3 4">MER 54</strain>
    </source>
</reference>
<gene>
    <name evidence="3" type="ORF">EJQ19_19950</name>
</gene>
<dbReference type="OrthoDB" id="9779041at2"/>
<dbReference type="SUPFAM" id="SSF51735">
    <property type="entry name" value="NAD(P)-binding Rossmann-fold domains"/>
    <property type="match status" value="1"/>
</dbReference>
<evidence type="ECO:0000313" key="4">
    <source>
        <dbReference type="Proteomes" id="UP000276128"/>
    </source>
</evidence>
<organism evidence="3 4">
    <name type="scientific">Paenibacillus whitsoniae</name>
    <dbReference type="NCBI Taxonomy" id="2496558"/>
    <lineage>
        <taxon>Bacteria</taxon>
        <taxon>Bacillati</taxon>
        <taxon>Bacillota</taxon>
        <taxon>Bacilli</taxon>
        <taxon>Bacillales</taxon>
        <taxon>Paenibacillaceae</taxon>
        <taxon>Paenibacillus</taxon>
    </lineage>
</organism>
<dbReference type="Gene3D" id="3.40.50.720">
    <property type="entry name" value="NAD(P)-binding Rossmann-like Domain"/>
    <property type="match status" value="1"/>
</dbReference>
<dbReference type="EMBL" id="RXHU01000062">
    <property type="protein sequence ID" value="RTE07922.1"/>
    <property type="molecule type" value="Genomic_DNA"/>
</dbReference>
<dbReference type="InterPro" id="IPR001509">
    <property type="entry name" value="Epimerase_deHydtase"/>
</dbReference>
<feature type="domain" description="NAD-dependent epimerase/dehydratase" evidence="2">
    <location>
        <begin position="6"/>
        <end position="237"/>
    </location>
</feature>